<gene>
    <name evidence="1" type="ORF">LIER_07007</name>
</gene>
<dbReference type="EMBL" id="BAABME010001057">
    <property type="protein sequence ID" value="GAA0147266.1"/>
    <property type="molecule type" value="Genomic_DNA"/>
</dbReference>
<proteinExistence type="predicted"/>
<evidence type="ECO:0000313" key="1">
    <source>
        <dbReference type="EMBL" id="GAA0147266.1"/>
    </source>
</evidence>
<keyword evidence="2" id="KW-1185">Reference proteome</keyword>
<organism evidence="1 2">
    <name type="scientific">Lithospermum erythrorhizon</name>
    <name type="common">Purple gromwell</name>
    <name type="synonym">Lithospermum officinale var. erythrorhizon</name>
    <dbReference type="NCBI Taxonomy" id="34254"/>
    <lineage>
        <taxon>Eukaryota</taxon>
        <taxon>Viridiplantae</taxon>
        <taxon>Streptophyta</taxon>
        <taxon>Embryophyta</taxon>
        <taxon>Tracheophyta</taxon>
        <taxon>Spermatophyta</taxon>
        <taxon>Magnoliopsida</taxon>
        <taxon>eudicotyledons</taxon>
        <taxon>Gunneridae</taxon>
        <taxon>Pentapetalae</taxon>
        <taxon>asterids</taxon>
        <taxon>lamiids</taxon>
        <taxon>Boraginales</taxon>
        <taxon>Boraginaceae</taxon>
        <taxon>Boraginoideae</taxon>
        <taxon>Lithospermeae</taxon>
        <taxon>Lithospermum</taxon>
    </lineage>
</organism>
<accession>A0AAV3P8G0</accession>
<evidence type="ECO:0008006" key="3">
    <source>
        <dbReference type="Google" id="ProtNLM"/>
    </source>
</evidence>
<sequence>MFGYREDAYFLLEAYNPHHFSKQLGFSPVIPGFKSRSKDTVLASEGLRYWRSCIATRLGQSVTFPSAAKSMKIAETLKRFNRPDLSNQDEELTPVFSKAYHVRDA</sequence>
<dbReference type="Proteomes" id="UP001454036">
    <property type="component" value="Unassembled WGS sequence"/>
</dbReference>
<evidence type="ECO:0000313" key="2">
    <source>
        <dbReference type="Proteomes" id="UP001454036"/>
    </source>
</evidence>
<comment type="caution">
    <text evidence="1">The sequence shown here is derived from an EMBL/GenBank/DDBJ whole genome shotgun (WGS) entry which is preliminary data.</text>
</comment>
<dbReference type="AlphaFoldDB" id="A0AAV3P8G0"/>
<name>A0AAV3P8G0_LITER</name>
<protein>
    <recommendedName>
        <fullName evidence="3">Histone acetyltransferase</fullName>
    </recommendedName>
</protein>
<reference evidence="1 2" key="1">
    <citation type="submission" date="2024-01" db="EMBL/GenBank/DDBJ databases">
        <title>The complete chloroplast genome sequence of Lithospermum erythrorhizon: insights into the phylogenetic relationship among Boraginaceae species and the maternal lineages of purple gromwells.</title>
        <authorList>
            <person name="Okada T."/>
            <person name="Watanabe K."/>
        </authorList>
    </citation>
    <scope>NUCLEOTIDE SEQUENCE [LARGE SCALE GENOMIC DNA]</scope>
</reference>